<organism evidence="7 8">
    <name type="scientific">Posidoniimonas corsicana</name>
    <dbReference type="NCBI Taxonomy" id="1938618"/>
    <lineage>
        <taxon>Bacteria</taxon>
        <taxon>Pseudomonadati</taxon>
        <taxon>Planctomycetota</taxon>
        <taxon>Planctomycetia</taxon>
        <taxon>Pirellulales</taxon>
        <taxon>Lacipirellulaceae</taxon>
        <taxon>Posidoniimonas</taxon>
    </lineage>
</organism>
<dbReference type="PANTHER" id="PTHR30480:SF13">
    <property type="entry name" value="BETA-HEXOSAMINIDASE"/>
    <property type="match status" value="1"/>
</dbReference>
<comment type="similarity">
    <text evidence="2">Belongs to the glycosyl hydrolase 3 family.</text>
</comment>
<evidence type="ECO:0000313" key="7">
    <source>
        <dbReference type="EMBL" id="TWT37425.1"/>
    </source>
</evidence>
<dbReference type="OrthoDB" id="9805821at2"/>
<gene>
    <name evidence="7" type="primary">ybbD</name>
    <name evidence="7" type="ORF">KOR34_23750</name>
</gene>
<dbReference type="EC" id="3.2.1.52" evidence="3"/>
<dbReference type="Pfam" id="PF00933">
    <property type="entry name" value="Glyco_hydro_3"/>
    <property type="match status" value="1"/>
</dbReference>
<evidence type="ECO:0000256" key="5">
    <source>
        <dbReference type="ARBA" id="ARBA00023295"/>
    </source>
</evidence>
<name>A0A5C5VI43_9BACT</name>
<dbReference type="AlphaFoldDB" id="A0A5C5VI43"/>
<sequence>METAVAPTTEQLTLEEKLAQLMFVRMGSNLPPIVTASDDEQRVAELLERCPIGGLLLFNGVWPHVRDSLTRLQAKSRVPLLVSADLERGAGQQVGGLTVFPHARAFAQLGDQAESSLRDAISITAREALQAGVQILFAPVADANTNPQNPIIATRAYGEDPAEVARLVAVVVEAAGQAGALAAAKHFPGHGDTSQDSHDGQPCVDRPADELHACELPPFRSAIQSGVPLIMSAHVSYPALDPTGEPATFSKPILTDLLRGELGFTGAVCSDSLLMAGARDRYQSEGQMAAAALLAGVDMLLDLADPAAAVAEMAELVRSEQIPEARVNEAVGRVLKLKAKIANQAPHADPIPAEQVQEHKRTAAAIAKAAIRVVSPAGGAPPRLAPDKPTTVVLMKPFNLPSDPAQQPLAAAIQQRIPSAQYFEFGPDVDADLRDQAVAAAQNGGQLLVAIIAKPAAWHAFGMTDPQRQLADDLAQLDGAVIASLGVPTILQDFPAAVPKLCTYSDVPDSQTGLADLLCPTA</sequence>
<proteinExistence type="inferred from homology"/>
<dbReference type="InterPro" id="IPR017853">
    <property type="entry name" value="GH"/>
</dbReference>
<dbReference type="Gene3D" id="3.20.20.300">
    <property type="entry name" value="Glycoside hydrolase, family 3, N-terminal domain"/>
    <property type="match status" value="1"/>
</dbReference>
<dbReference type="RefSeq" id="WP_146564762.1">
    <property type="nucleotide sequence ID" value="NZ_SIHJ01000001.1"/>
</dbReference>
<dbReference type="PANTHER" id="PTHR30480">
    <property type="entry name" value="BETA-HEXOSAMINIDASE-RELATED"/>
    <property type="match status" value="1"/>
</dbReference>
<dbReference type="SUPFAM" id="SSF51445">
    <property type="entry name" value="(Trans)glycosidases"/>
    <property type="match status" value="1"/>
</dbReference>
<dbReference type="Proteomes" id="UP000316714">
    <property type="component" value="Unassembled WGS sequence"/>
</dbReference>
<dbReference type="InterPro" id="IPR050226">
    <property type="entry name" value="NagZ_Beta-hexosaminidase"/>
</dbReference>
<feature type="domain" description="Glycoside hydrolase family 3 N-terminal" evidence="6">
    <location>
        <begin position="13"/>
        <end position="337"/>
    </location>
</feature>
<dbReference type="InterPro" id="IPR001764">
    <property type="entry name" value="Glyco_hydro_3_N"/>
</dbReference>
<dbReference type="GO" id="GO:0009254">
    <property type="term" value="P:peptidoglycan turnover"/>
    <property type="evidence" value="ECO:0007669"/>
    <property type="project" value="TreeGrafter"/>
</dbReference>
<keyword evidence="5" id="KW-0326">Glycosidase</keyword>
<accession>A0A5C5VI43</accession>
<evidence type="ECO:0000256" key="4">
    <source>
        <dbReference type="ARBA" id="ARBA00022801"/>
    </source>
</evidence>
<dbReference type="InterPro" id="IPR036962">
    <property type="entry name" value="Glyco_hydro_3_N_sf"/>
</dbReference>
<evidence type="ECO:0000259" key="6">
    <source>
        <dbReference type="Pfam" id="PF00933"/>
    </source>
</evidence>
<dbReference type="GO" id="GO:0005975">
    <property type="term" value="P:carbohydrate metabolic process"/>
    <property type="evidence" value="ECO:0007669"/>
    <property type="project" value="InterPro"/>
</dbReference>
<keyword evidence="4" id="KW-0378">Hydrolase</keyword>
<evidence type="ECO:0000256" key="3">
    <source>
        <dbReference type="ARBA" id="ARBA00012663"/>
    </source>
</evidence>
<dbReference type="GO" id="GO:0004563">
    <property type="term" value="F:beta-N-acetylhexosaminidase activity"/>
    <property type="evidence" value="ECO:0007669"/>
    <property type="project" value="UniProtKB-EC"/>
</dbReference>
<evidence type="ECO:0000256" key="2">
    <source>
        <dbReference type="ARBA" id="ARBA00005336"/>
    </source>
</evidence>
<evidence type="ECO:0000313" key="8">
    <source>
        <dbReference type="Proteomes" id="UP000316714"/>
    </source>
</evidence>
<comment type="catalytic activity">
    <reaction evidence="1">
        <text>Hydrolysis of terminal non-reducing N-acetyl-D-hexosamine residues in N-acetyl-beta-D-hexosaminides.</text>
        <dbReference type="EC" id="3.2.1.52"/>
    </reaction>
</comment>
<keyword evidence="8" id="KW-1185">Reference proteome</keyword>
<reference evidence="7 8" key="1">
    <citation type="submission" date="2019-02" db="EMBL/GenBank/DDBJ databases">
        <title>Deep-cultivation of Planctomycetes and their phenomic and genomic characterization uncovers novel biology.</title>
        <authorList>
            <person name="Wiegand S."/>
            <person name="Jogler M."/>
            <person name="Boedeker C."/>
            <person name="Pinto D."/>
            <person name="Vollmers J."/>
            <person name="Rivas-Marin E."/>
            <person name="Kohn T."/>
            <person name="Peeters S.H."/>
            <person name="Heuer A."/>
            <person name="Rast P."/>
            <person name="Oberbeckmann S."/>
            <person name="Bunk B."/>
            <person name="Jeske O."/>
            <person name="Meyerdierks A."/>
            <person name="Storesund J.E."/>
            <person name="Kallscheuer N."/>
            <person name="Luecker S."/>
            <person name="Lage O.M."/>
            <person name="Pohl T."/>
            <person name="Merkel B.J."/>
            <person name="Hornburger P."/>
            <person name="Mueller R.-W."/>
            <person name="Bruemmer F."/>
            <person name="Labrenz M."/>
            <person name="Spormann A.M."/>
            <person name="Op Den Camp H."/>
            <person name="Overmann J."/>
            <person name="Amann R."/>
            <person name="Jetten M.S.M."/>
            <person name="Mascher T."/>
            <person name="Medema M.H."/>
            <person name="Devos D.P."/>
            <person name="Kaster A.-K."/>
            <person name="Ovreas L."/>
            <person name="Rohde M."/>
            <person name="Galperin M.Y."/>
            <person name="Jogler C."/>
        </authorList>
    </citation>
    <scope>NUCLEOTIDE SEQUENCE [LARGE SCALE GENOMIC DNA]</scope>
    <source>
        <strain evidence="7 8">KOR34</strain>
    </source>
</reference>
<protein>
    <recommendedName>
        <fullName evidence="3">beta-N-acetylhexosaminidase</fullName>
        <ecNumber evidence="3">3.2.1.52</ecNumber>
    </recommendedName>
</protein>
<dbReference type="EMBL" id="SIHJ01000001">
    <property type="protein sequence ID" value="TWT37425.1"/>
    <property type="molecule type" value="Genomic_DNA"/>
</dbReference>
<evidence type="ECO:0000256" key="1">
    <source>
        <dbReference type="ARBA" id="ARBA00001231"/>
    </source>
</evidence>
<keyword evidence="7" id="KW-0449">Lipoprotein</keyword>
<comment type="caution">
    <text evidence="7">The sequence shown here is derived from an EMBL/GenBank/DDBJ whole genome shotgun (WGS) entry which is preliminary data.</text>
</comment>